<dbReference type="SUPFAM" id="SSF160651">
    <property type="entry name" value="FLJ32549 C-terminal domain-like"/>
    <property type="match status" value="1"/>
</dbReference>
<protein>
    <submittedName>
        <fullName evidence="1">Uncharacterized protein</fullName>
    </submittedName>
</protein>
<sequence>MDCEDFLAKEQKVLELYFLSLGHFNYDKAKETVEKERDALCKTGANYLFSSVLTALSQMAIAEKLYMSLQYLAPKSFLRKDTSLKSLYEALRLEFLRLKDQASCSTPVSCSPSPSSCSPMMTPSPSAMSLSSMSPTVVIGSFHSGTSYMSQSPQAPVLDAFLSHLCGQLHSFVVARARSVDFYDKLYTLSLGKMMKFKDLSAALSDIIQQNQKLFHHPILTPLKSSFSMELEALHHLLEAQVLLSQWQFLQALLHLKEAHARLGEWNASLLQPENRRTPSSLLRADRLPQLVTWINKLNAFMIGKFTLYFYKILSRQATQQEMKTFGSKMTIDYCQRIASLCKKSDALCVQLLFEALGVEGYYEHGYCHPDHVVEAPKGIDSYPVIYSYPTIYQDKQHRPNIIMIITKKSDDLNSEGIVYFYDSRMVQSQCLIQRLQGSVFSQEAFWSQVLQRHVQLFCDGHLRQRRKDAAEQVVGTSFAQSIPLFLNGPFRFVIIEVPET</sequence>
<dbReference type="GO" id="GO:0042149">
    <property type="term" value="P:cellular response to glucose starvation"/>
    <property type="evidence" value="ECO:0007669"/>
    <property type="project" value="TreeGrafter"/>
</dbReference>
<dbReference type="GO" id="GO:0034198">
    <property type="term" value="P:cellular response to amino acid starvation"/>
    <property type="evidence" value="ECO:0007669"/>
    <property type="project" value="TreeGrafter"/>
</dbReference>
<dbReference type="PANTHER" id="PTHR31581">
    <property type="entry name" value="KICSTOR COMPLEX PROTEIN C12ORF66"/>
    <property type="match status" value="1"/>
</dbReference>
<reference evidence="1" key="1">
    <citation type="submission" date="2019-09" db="EMBL/GenBank/DDBJ databases">
        <title>Organ-specific transcriptomic study of the physiology of the cattle tick, Rhipicephalus microplus.</title>
        <authorList>
            <person name="Tirloni L."/>
            <person name="Braz G."/>
            <person name="Gandara A.C.P."/>
            <person name="Sabadin G.A."/>
            <person name="da Silva R.M."/>
            <person name="Guizzo M.G."/>
            <person name="Machado J.A."/>
            <person name="Costa E.P."/>
            <person name="Gomes H.F."/>
            <person name="Moraes J."/>
            <person name="Mota M.B.S."/>
            <person name="Mesquita R.D."/>
            <person name="Alvarenga P.H."/>
            <person name="Alves F."/>
            <person name="Seixas A."/>
            <person name="da Fonseca R.N."/>
            <person name="Fogaca A."/>
            <person name="Logullo C."/>
            <person name="Tanaka A."/>
            <person name="Daffre S."/>
            <person name="Termignoni C."/>
            <person name="Vaz I.S.Jr."/>
            <person name="Oliveira P.L."/>
            <person name="Ribeiro J.M."/>
        </authorList>
    </citation>
    <scope>NUCLEOTIDE SEQUENCE</scope>
    <source>
        <strain evidence="1">Porto Alegre</strain>
    </source>
</reference>
<proteinExistence type="predicted"/>
<dbReference type="Gene3D" id="1.10.3450.30">
    <property type="match status" value="1"/>
</dbReference>
<dbReference type="Pfam" id="PF09404">
    <property type="entry name" value="C12orf66_like"/>
    <property type="match status" value="2"/>
</dbReference>
<dbReference type="InterPro" id="IPR018544">
    <property type="entry name" value="KICS_2"/>
</dbReference>
<dbReference type="SUPFAM" id="SSF158548">
    <property type="entry name" value="FLJ32549 domain-like"/>
    <property type="match status" value="1"/>
</dbReference>
<organism evidence="1">
    <name type="scientific">Rhipicephalus microplus</name>
    <name type="common">Cattle tick</name>
    <name type="synonym">Boophilus microplus</name>
    <dbReference type="NCBI Taxonomy" id="6941"/>
    <lineage>
        <taxon>Eukaryota</taxon>
        <taxon>Metazoa</taxon>
        <taxon>Ecdysozoa</taxon>
        <taxon>Arthropoda</taxon>
        <taxon>Chelicerata</taxon>
        <taxon>Arachnida</taxon>
        <taxon>Acari</taxon>
        <taxon>Parasitiformes</taxon>
        <taxon>Ixodida</taxon>
        <taxon>Ixodoidea</taxon>
        <taxon>Ixodidae</taxon>
        <taxon>Rhipicephalinae</taxon>
        <taxon>Rhipicephalus</taxon>
        <taxon>Boophilus</taxon>
    </lineage>
</organism>
<name>A0A6M2CKC6_RHIMP</name>
<evidence type="ECO:0000313" key="1">
    <source>
        <dbReference type="EMBL" id="NOV33920.1"/>
    </source>
</evidence>
<dbReference type="EMBL" id="GHWJ01001183">
    <property type="protein sequence ID" value="NOV33920.1"/>
    <property type="molecule type" value="Transcribed_RNA"/>
</dbReference>
<dbReference type="VEuPathDB" id="VectorBase:LOC119170333"/>
<dbReference type="GO" id="GO:1904262">
    <property type="term" value="P:negative regulation of TORC1 signaling"/>
    <property type="evidence" value="ECO:0007669"/>
    <property type="project" value="TreeGrafter"/>
</dbReference>
<dbReference type="OrthoDB" id="18134at2759"/>
<dbReference type="AlphaFoldDB" id="A0A6M2CKC6"/>
<dbReference type="PANTHER" id="PTHR31581:SF1">
    <property type="entry name" value="KICSTOR SUBUNIT 2"/>
    <property type="match status" value="1"/>
</dbReference>
<dbReference type="InterPro" id="IPR038060">
    <property type="entry name" value="C12orf66-like_central_sf"/>
</dbReference>
<accession>A0A6M2CKC6</accession>
<dbReference type="GO" id="GO:0061462">
    <property type="term" value="P:protein localization to lysosome"/>
    <property type="evidence" value="ECO:0007669"/>
    <property type="project" value="TreeGrafter"/>
</dbReference>